<gene>
    <name evidence="1" type="ORF">B4121_2786</name>
</gene>
<protein>
    <submittedName>
        <fullName evidence="1">Uncharacterized protein</fullName>
    </submittedName>
</protein>
<proteinExistence type="predicted"/>
<dbReference type="Proteomes" id="UP000185604">
    <property type="component" value="Unassembled WGS sequence"/>
</dbReference>
<organism evidence="1 2">
    <name type="scientific">Bacillus paralicheniformis</name>
    <dbReference type="NCBI Taxonomy" id="1648923"/>
    <lineage>
        <taxon>Bacteria</taxon>
        <taxon>Bacillati</taxon>
        <taxon>Bacillota</taxon>
        <taxon>Bacilli</taxon>
        <taxon>Bacillales</taxon>
        <taxon>Bacillaceae</taxon>
        <taxon>Bacillus</taxon>
    </lineage>
</organism>
<dbReference type="EMBL" id="LKPO01000019">
    <property type="protein sequence ID" value="OLF91308.1"/>
    <property type="molecule type" value="Genomic_DNA"/>
</dbReference>
<evidence type="ECO:0000313" key="1">
    <source>
        <dbReference type="EMBL" id="OLF91308.1"/>
    </source>
</evidence>
<dbReference type="AlphaFoldDB" id="A0A7Z1B3D4"/>
<reference evidence="1 2" key="1">
    <citation type="journal article" date="2016" name="Front. Microbiol.">
        <title>High-Level Heat Resistance of Spores of Bacillus amyloliquefaciens and Bacillus licheniformis Results from the Presence of a spoVA Operon in a Tn1546 Transposon.</title>
        <authorList>
            <person name="Berendsen E.M."/>
            <person name="Koning R.A."/>
            <person name="Boekhorst J."/>
            <person name="de Jong A."/>
            <person name="Kuipers O.P."/>
            <person name="Wells-Bennik M.H."/>
        </authorList>
    </citation>
    <scope>NUCLEOTIDE SEQUENCE [LARGE SCALE GENOMIC DNA]</scope>
    <source>
        <strain evidence="1 2">B4121</strain>
    </source>
</reference>
<sequence>MFDELYRAEKEKGCRKSRIVFRLPLFHFKKQEITLCCWI</sequence>
<evidence type="ECO:0000313" key="2">
    <source>
        <dbReference type="Proteomes" id="UP000185604"/>
    </source>
</evidence>
<name>A0A7Z1B3D4_9BACI</name>
<comment type="caution">
    <text evidence="1">The sequence shown here is derived from an EMBL/GenBank/DDBJ whole genome shotgun (WGS) entry which is preliminary data.</text>
</comment>
<accession>A0A7Z1B3D4</accession>